<proteinExistence type="predicted"/>
<dbReference type="Proteomes" id="UP000516957">
    <property type="component" value="Unassembled WGS sequence"/>
</dbReference>
<dbReference type="InterPro" id="IPR050228">
    <property type="entry name" value="Carboxylesterase_BioH"/>
</dbReference>
<dbReference type="AlphaFoldDB" id="A0A7Y9F3X7"/>
<sequence>MSRPAGTRGSEVTFDGEVGRLAGQLWLTSDAGRPLVVLAHGGGQTRHSWRRTAERLADGGSTVVTFDARGHGDSDWSSDGRYEFEDLAVDVAHVVRQARLRTGRDRVVLVGASMGGASSMMALAADPDLADALVLVDVTPKVEVAGIERIHRFVTAAPDGFEDLEAVGRAVSAYNPHRKNPGNLDGLRKNLRRRDNGRWYWHWDPAFFSSRPGATPQDLQEPLERAAGRITRPTLLVRGTASDIATEDGVGLLRTLIPQARVADVAGAGHMVTGDDNDVFAASLEEFLVEL</sequence>
<reference evidence="2 3" key="1">
    <citation type="submission" date="2020-07" db="EMBL/GenBank/DDBJ databases">
        <title>Sequencing the genomes of 1000 actinobacteria strains.</title>
        <authorList>
            <person name="Klenk H.-P."/>
        </authorList>
    </citation>
    <scope>NUCLEOTIDE SEQUENCE [LARGE SCALE GENOMIC DNA]</scope>
    <source>
        <strain evidence="2 3">DSM 18965</strain>
    </source>
</reference>
<comment type="caution">
    <text evidence="2">The sequence shown here is derived from an EMBL/GenBank/DDBJ whole genome shotgun (WGS) entry which is preliminary data.</text>
</comment>
<dbReference type="InterPro" id="IPR000073">
    <property type="entry name" value="AB_hydrolase_1"/>
</dbReference>
<feature type="domain" description="AB hydrolase-1" evidence="1">
    <location>
        <begin position="34"/>
        <end position="272"/>
    </location>
</feature>
<dbReference type="RefSeq" id="WP_179616466.1">
    <property type="nucleotide sequence ID" value="NZ_CP059163.1"/>
</dbReference>
<gene>
    <name evidence="2" type="ORF">BKA08_003174</name>
</gene>
<dbReference type="Gene3D" id="3.40.50.1820">
    <property type="entry name" value="alpha/beta hydrolase"/>
    <property type="match status" value="1"/>
</dbReference>
<dbReference type="EMBL" id="JACCBE010000001">
    <property type="protein sequence ID" value="NYD58936.1"/>
    <property type="molecule type" value="Genomic_DNA"/>
</dbReference>
<name>A0A7Y9F3X7_9ACTN</name>
<keyword evidence="3" id="KW-1185">Reference proteome</keyword>
<accession>A0A7Y9F3X7</accession>
<protein>
    <submittedName>
        <fullName evidence="2">Pimeloyl-ACP methyl ester carboxylesterase</fullName>
    </submittedName>
</protein>
<evidence type="ECO:0000259" key="1">
    <source>
        <dbReference type="Pfam" id="PF00561"/>
    </source>
</evidence>
<dbReference type="InterPro" id="IPR029058">
    <property type="entry name" value="AB_hydrolase_fold"/>
</dbReference>
<evidence type="ECO:0000313" key="2">
    <source>
        <dbReference type="EMBL" id="NYD58936.1"/>
    </source>
</evidence>
<dbReference type="Pfam" id="PF00561">
    <property type="entry name" value="Abhydrolase_1"/>
    <property type="match status" value="1"/>
</dbReference>
<organism evidence="2 3">
    <name type="scientific">Nocardioides marinisabuli</name>
    <dbReference type="NCBI Taxonomy" id="419476"/>
    <lineage>
        <taxon>Bacteria</taxon>
        <taxon>Bacillati</taxon>
        <taxon>Actinomycetota</taxon>
        <taxon>Actinomycetes</taxon>
        <taxon>Propionibacteriales</taxon>
        <taxon>Nocardioidaceae</taxon>
        <taxon>Nocardioides</taxon>
    </lineage>
</organism>
<evidence type="ECO:0000313" key="3">
    <source>
        <dbReference type="Proteomes" id="UP000516957"/>
    </source>
</evidence>
<dbReference type="GO" id="GO:0003824">
    <property type="term" value="F:catalytic activity"/>
    <property type="evidence" value="ECO:0007669"/>
    <property type="project" value="UniProtKB-ARBA"/>
</dbReference>
<dbReference type="SUPFAM" id="SSF53474">
    <property type="entry name" value="alpha/beta-Hydrolases"/>
    <property type="match status" value="1"/>
</dbReference>
<dbReference type="PANTHER" id="PTHR43194">
    <property type="entry name" value="HYDROLASE ALPHA/BETA FOLD FAMILY"/>
    <property type="match status" value="1"/>
</dbReference>
<dbReference type="PRINTS" id="PR00111">
    <property type="entry name" value="ABHYDROLASE"/>
</dbReference>
<dbReference type="PANTHER" id="PTHR43194:SF2">
    <property type="entry name" value="PEROXISOMAL MEMBRANE PROTEIN LPX1"/>
    <property type="match status" value="1"/>
</dbReference>